<dbReference type="Gene3D" id="3.40.50.300">
    <property type="entry name" value="P-loop containing nucleotide triphosphate hydrolases"/>
    <property type="match status" value="1"/>
</dbReference>
<comment type="caution">
    <text evidence="3">The sequence shown here is derived from an EMBL/GenBank/DDBJ whole genome shotgun (WGS) entry which is preliminary data.</text>
</comment>
<accession>A0ABR8DXZ8</accession>
<sequence length="468" mass="53429">MNLDIERVLEILEEQVLQSTGRYLSKAEKAVIKGTWDGKEYRDIASDSGYSVQYLQTGVGPQLWTMLSEVIGDAVQVKKAYLKNILIKFTKKYYMELEASKLDNESLVGKTKVYGKLPKIVNFYGRQEEIGDLKKQINIFQESCITVTGVGGVGKTLLIAKVIEEILFEHPNRYDYVIWKSTNRSSSINDLLSEILMIFDVEASNKPLTTKISLLSKQFQAHRCLLVLDGFEKLVEINNYEKKLEYEDFFVGLTNEDHQSYIILTSQIPLEEITHLTTSFSFFSLQLEGLEERAALQMIHEKGLGGEKCRQLIEMYRGNPSELEAVINKIHRFFEGSVERFFEYSTTMMGPQIQAMLHVQFGQAGFLNDLQKQIMIYLARQMSKIPTPIPFSKLVDGLKEQSSLEVSISELITAIDVLERRSLIESSKKSSKQEVSYSLQPVVKKYILVDPLGLVNKEENKMATSHFM</sequence>
<name>A0ABR8DXZ8_9NOSO</name>
<dbReference type="InterPro" id="IPR027417">
    <property type="entry name" value="P-loop_NTPase"/>
</dbReference>
<dbReference type="EMBL" id="JACJSI010000151">
    <property type="protein sequence ID" value="MBD2534301.1"/>
    <property type="molecule type" value="Genomic_DNA"/>
</dbReference>
<dbReference type="GO" id="GO:0005524">
    <property type="term" value="F:ATP binding"/>
    <property type="evidence" value="ECO:0007669"/>
    <property type="project" value="UniProtKB-KW"/>
</dbReference>
<dbReference type="PANTHER" id="PTHR47691">
    <property type="entry name" value="REGULATOR-RELATED"/>
    <property type="match status" value="1"/>
</dbReference>
<dbReference type="InterPro" id="IPR058651">
    <property type="entry name" value="HTH_VMAP-M9"/>
</dbReference>
<evidence type="ECO:0000259" key="1">
    <source>
        <dbReference type="Pfam" id="PF00931"/>
    </source>
</evidence>
<keyword evidence="4" id="KW-1185">Reference proteome</keyword>
<feature type="domain" description="NB-ARC" evidence="1">
    <location>
        <begin position="141"/>
        <end position="303"/>
    </location>
</feature>
<feature type="domain" description="vWA-MoxR associated protein N-terminal HTH" evidence="2">
    <location>
        <begin position="4"/>
        <end position="86"/>
    </location>
</feature>
<reference evidence="3 4" key="1">
    <citation type="journal article" date="2020" name="ISME J.">
        <title>Comparative genomics reveals insights into cyanobacterial evolution and habitat adaptation.</title>
        <authorList>
            <person name="Chen M.Y."/>
            <person name="Teng W.K."/>
            <person name="Zhao L."/>
            <person name="Hu C.X."/>
            <person name="Zhou Y.K."/>
            <person name="Han B.P."/>
            <person name="Song L.R."/>
            <person name="Shu W.S."/>
        </authorList>
    </citation>
    <scope>NUCLEOTIDE SEQUENCE [LARGE SCALE GENOMIC DNA]</scope>
    <source>
        <strain evidence="3 4">FACHB-838</strain>
    </source>
</reference>
<dbReference type="RefSeq" id="WP_190944808.1">
    <property type="nucleotide sequence ID" value="NZ_JACJSI010000151.1"/>
</dbReference>
<keyword evidence="3" id="KW-0547">Nucleotide-binding</keyword>
<evidence type="ECO:0000313" key="3">
    <source>
        <dbReference type="EMBL" id="MBD2534301.1"/>
    </source>
</evidence>
<dbReference type="PANTHER" id="PTHR47691:SF3">
    <property type="entry name" value="HTH-TYPE TRANSCRIPTIONAL REGULATOR RV0890C-RELATED"/>
    <property type="match status" value="1"/>
</dbReference>
<dbReference type="SUPFAM" id="SSF52540">
    <property type="entry name" value="P-loop containing nucleoside triphosphate hydrolases"/>
    <property type="match status" value="1"/>
</dbReference>
<dbReference type="Proteomes" id="UP000623440">
    <property type="component" value="Unassembled WGS sequence"/>
</dbReference>
<protein>
    <submittedName>
        <fullName evidence="3">ATP-binding protein</fullName>
    </submittedName>
</protein>
<evidence type="ECO:0000313" key="4">
    <source>
        <dbReference type="Proteomes" id="UP000623440"/>
    </source>
</evidence>
<organism evidence="3 4">
    <name type="scientific">Nostoc flagelliforme FACHB-838</name>
    <dbReference type="NCBI Taxonomy" id="2692904"/>
    <lineage>
        <taxon>Bacteria</taxon>
        <taxon>Bacillati</taxon>
        <taxon>Cyanobacteriota</taxon>
        <taxon>Cyanophyceae</taxon>
        <taxon>Nostocales</taxon>
        <taxon>Nostocaceae</taxon>
        <taxon>Nostoc</taxon>
    </lineage>
</organism>
<gene>
    <name evidence="3" type="ORF">H6G97_34190</name>
</gene>
<dbReference type="InterPro" id="IPR002182">
    <property type="entry name" value="NB-ARC"/>
</dbReference>
<dbReference type="Pfam" id="PF00931">
    <property type="entry name" value="NB-ARC"/>
    <property type="match status" value="1"/>
</dbReference>
<proteinExistence type="predicted"/>
<keyword evidence="3" id="KW-0067">ATP-binding</keyword>
<evidence type="ECO:0000259" key="2">
    <source>
        <dbReference type="Pfam" id="PF26355"/>
    </source>
</evidence>
<dbReference type="Pfam" id="PF26355">
    <property type="entry name" value="HTH_VMAP-M9"/>
    <property type="match status" value="1"/>
</dbReference>